<feature type="domain" description="Exonuclease" evidence="6">
    <location>
        <begin position="141"/>
        <end position="360"/>
    </location>
</feature>
<evidence type="ECO:0000256" key="3">
    <source>
        <dbReference type="ARBA" id="ARBA00022839"/>
    </source>
</evidence>
<accession>A0A9P3PG17</accession>
<keyword evidence="3 7" id="KW-0269">Exonuclease</keyword>
<dbReference type="EMBL" id="BRPK01000002">
    <property type="protein sequence ID" value="GLB35330.1"/>
    <property type="molecule type" value="Genomic_DNA"/>
</dbReference>
<feature type="transmembrane region" description="Helical" evidence="5">
    <location>
        <begin position="25"/>
        <end position="43"/>
    </location>
</feature>
<dbReference type="Gene3D" id="3.30.420.10">
    <property type="entry name" value="Ribonuclease H-like superfamily/Ribonuclease H"/>
    <property type="match status" value="1"/>
</dbReference>
<evidence type="ECO:0000259" key="6">
    <source>
        <dbReference type="SMART" id="SM00479"/>
    </source>
</evidence>
<sequence length="398" mass="45259">MLAGRLDGMLDLAFYAPPLRVLVEHWIICAALFAATCLLGWYYKGFIEDRLRDKPIQAPGDMYISPPTPVHSNFTLGDVFARVRRRRPPPEPAPVNLSLEPSPPGRNMRYARQPRFTKKGIASVPIPPPPPPPKAKQPYEAFLVLDVEATCQQGTDFSFPNEIIEFPVCLMRWKDRLDDHRASQLEVVEEFRSFVKPTWQPVLSQFCTELTGITQEQVDSAPLFPAVLASFQKFMIKHGLIDGETGERLVRFCWCSDGPFDVRDFVVKQCFISKIPMPGWIQGDVLDVRTAVLDWLHSQEPPKAPIAGKAFEVPRRRSLNIPAQLKALGLPRFEGRQHSGIDDTRNIAKVVAELARRGVSLYPNTAVHPNRRWQWMGKRGEILEGYWTVNKVEVWKTQ</sequence>
<dbReference type="PANTHER" id="PTHR23044:SF61">
    <property type="entry name" value="3'-5' EXORIBONUCLEASE 1-RELATED"/>
    <property type="match status" value="1"/>
</dbReference>
<evidence type="ECO:0000256" key="5">
    <source>
        <dbReference type="SAM" id="Phobius"/>
    </source>
</evidence>
<evidence type="ECO:0000256" key="4">
    <source>
        <dbReference type="SAM" id="MobiDB-lite"/>
    </source>
</evidence>
<gene>
    <name evidence="7" type="ORF">LshimejAT787_0208950</name>
</gene>
<dbReference type="PANTHER" id="PTHR23044">
    <property type="entry name" value="3'-5' EXONUCLEASE ERI1-RELATED"/>
    <property type="match status" value="1"/>
</dbReference>
<keyword evidence="5" id="KW-0472">Membrane</keyword>
<keyword evidence="5" id="KW-1133">Transmembrane helix</keyword>
<dbReference type="CDD" id="cd06133">
    <property type="entry name" value="ERI-1_3'hExo_like"/>
    <property type="match status" value="1"/>
</dbReference>
<evidence type="ECO:0000256" key="2">
    <source>
        <dbReference type="ARBA" id="ARBA00022801"/>
    </source>
</evidence>
<keyword evidence="1" id="KW-0540">Nuclease</keyword>
<keyword evidence="8" id="KW-1185">Reference proteome</keyword>
<dbReference type="SMART" id="SM00479">
    <property type="entry name" value="EXOIII"/>
    <property type="match status" value="1"/>
</dbReference>
<dbReference type="InterPro" id="IPR047201">
    <property type="entry name" value="ERI-1_3'hExo-like"/>
</dbReference>
<dbReference type="Proteomes" id="UP001063166">
    <property type="component" value="Unassembled WGS sequence"/>
</dbReference>
<dbReference type="OrthoDB" id="448399at2759"/>
<keyword evidence="2" id="KW-0378">Hydrolase</keyword>
<dbReference type="InterPro" id="IPR013520">
    <property type="entry name" value="Ribonucl_H"/>
</dbReference>
<dbReference type="GO" id="GO:0003676">
    <property type="term" value="F:nucleic acid binding"/>
    <property type="evidence" value="ECO:0007669"/>
    <property type="project" value="InterPro"/>
</dbReference>
<dbReference type="AlphaFoldDB" id="A0A9P3PG17"/>
<evidence type="ECO:0000256" key="1">
    <source>
        <dbReference type="ARBA" id="ARBA00022722"/>
    </source>
</evidence>
<dbReference type="GO" id="GO:0000175">
    <property type="term" value="F:3'-5'-RNA exonuclease activity"/>
    <property type="evidence" value="ECO:0007669"/>
    <property type="project" value="InterPro"/>
</dbReference>
<dbReference type="Pfam" id="PF00929">
    <property type="entry name" value="RNase_T"/>
    <property type="match status" value="1"/>
</dbReference>
<feature type="region of interest" description="Disordered" evidence="4">
    <location>
        <begin position="85"/>
        <end position="106"/>
    </location>
</feature>
<dbReference type="InterPro" id="IPR012337">
    <property type="entry name" value="RNaseH-like_sf"/>
</dbReference>
<dbReference type="SUPFAM" id="SSF53098">
    <property type="entry name" value="Ribonuclease H-like"/>
    <property type="match status" value="1"/>
</dbReference>
<organism evidence="7 8">
    <name type="scientific">Lyophyllum shimeji</name>
    <name type="common">Hon-shimeji</name>
    <name type="synonym">Tricholoma shimeji</name>
    <dbReference type="NCBI Taxonomy" id="47721"/>
    <lineage>
        <taxon>Eukaryota</taxon>
        <taxon>Fungi</taxon>
        <taxon>Dikarya</taxon>
        <taxon>Basidiomycota</taxon>
        <taxon>Agaricomycotina</taxon>
        <taxon>Agaricomycetes</taxon>
        <taxon>Agaricomycetidae</taxon>
        <taxon>Agaricales</taxon>
        <taxon>Tricholomatineae</taxon>
        <taxon>Lyophyllaceae</taxon>
        <taxon>Lyophyllum</taxon>
    </lineage>
</organism>
<proteinExistence type="predicted"/>
<protein>
    <submittedName>
        <fullName evidence="7">Exonuclease</fullName>
    </submittedName>
</protein>
<keyword evidence="5" id="KW-0812">Transmembrane</keyword>
<dbReference type="InterPro" id="IPR036397">
    <property type="entry name" value="RNaseH_sf"/>
</dbReference>
<comment type="caution">
    <text evidence="7">The sequence shown here is derived from an EMBL/GenBank/DDBJ whole genome shotgun (WGS) entry which is preliminary data.</text>
</comment>
<evidence type="ECO:0000313" key="8">
    <source>
        <dbReference type="Proteomes" id="UP001063166"/>
    </source>
</evidence>
<evidence type="ECO:0000313" key="7">
    <source>
        <dbReference type="EMBL" id="GLB35330.1"/>
    </source>
</evidence>
<name>A0A9P3PG17_LYOSH</name>
<dbReference type="InterPro" id="IPR051274">
    <property type="entry name" value="3-5_Exoribonuclease"/>
</dbReference>
<reference evidence="7" key="1">
    <citation type="submission" date="2022-07" db="EMBL/GenBank/DDBJ databases">
        <title>The genome of Lyophyllum shimeji provides insight into the initial evolution of ectomycorrhizal fungal genome.</title>
        <authorList>
            <person name="Kobayashi Y."/>
            <person name="Shibata T."/>
            <person name="Hirakawa H."/>
            <person name="Shigenobu S."/>
            <person name="Nishiyama T."/>
            <person name="Yamada A."/>
            <person name="Hasebe M."/>
            <person name="Kawaguchi M."/>
        </authorList>
    </citation>
    <scope>NUCLEOTIDE SEQUENCE</scope>
    <source>
        <strain evidence="7">AT787</strain>
    </source>
</reference>